<feature type="compositionally biased region" description="Low complexity" evidence="6">
    <location>
        <begin position="148"/>
        <end position="163"/>
    </location>
</feature>
<dbReference type="GO" id="GO:0008270">
    <property type="term" value="F:zinc ion binding"/>
    <property type="evidence" value="ECO:0007669"/>
    <property type="project" value="UniProtKB-KW"/>
</dbReference>
<dbReference type="PROSITE" id="PS50089">
    <property type="entry name" value="ZF_RING_2"/>
    <property type="match status" value="1"/>
</dbReference>
<evidence type="ECO:0000259" key="8">
    <source>
        <dbReference type="PROSITE" id="PS50157"/>
    </source>
</evidence>
<feature type="compositionally biased region" description="Gly residues" evidence="6">
    <location>
        <begin position="549"/>
        <end position="565"/>
    </location>
</feature>
<feature type="region of interest" description="Disordered" evidence="6">
    <location>
        <begin position="473"/>
        <end position="524"/>
    </location>
</feature>
<comment type="pathway">
    <text evidence="2">Protein modification; protein ubiquitination.</text>
</comment>
<dbReference type="GO" id="GO:0061630">
    <property type="term" value="F:ubiquitin protein ligase activity"/>
    <property type="evidence" value="ECO:0007669"/>
    <property type="project" value="UniProtKB-EC"/>
</dbReference>
<dbReference type="PROSITE" id="PS51061">
    <property type="entry name" value="R3H"/>
    <property type="match status" value="1"/>
</dbReference>
<comment type="similarity">
    <text evidence="4">Belongs to the ZNF598/HEL2 family.</text>
</comment>
<evidence type="ECO:0000256" key="1">
    <source>
        <dbReference type="ARBA" id="ARBA00000900"/>
    </source>
</evidence>
<dbReference type="Pfam" id="PF01424">
    <property type="entry name" value="R3H"/>
    <property type="match status" value="1"/>
</dbReference>
<dbReference type="InterPro" id="IPR036867">
    <property type="entry name" value="R3H_dom_sf"/>
</dbReference>
<dbReference type="GO" id="GO:0003676">
    <property type="term" value="F:nucleic acid binding"/>
    <property type="evidence" value="ECO:0007669"/>
    <property type="project" value="UniProtKB-UniRule"/>
</dbReference>
<dbReference type="STRING" id="554065.E1ZCM9"/>
<feature type="compositionally biased region" description="Low complexity" evidence="6">
    <location>
        <begin position="95"/>
        <end position="129"/>
    </location>
</feature>
<dbReference type="InterPro" id="IPR001841">
    <property type="entry name" value="Znf_RING"/>
</dbReference>
<feature type="compositionally biased region" description="Gly residues" evidence="6">
    <location>
        <begin position="593"/>
        <end position="602"/>
    </location>
</feature>
<feature type="compositionally biased region" description="Low complexity" evidence="6">
    <location>
        <begin position="850"/>
        <end position="880"/>
    </location>
</feature>
<protein>
    <recommendedName>
        <fullName evidence="3">RING-type E3 ubiquitin transferase</fullName>
        <ecNumber evidence="3">2.3.2.27</ecNumber>
    </recommendedName>
</protein>
<dbReference type="Proteomes" id="UP000008141">
    <property type="component" value="Unassembled WGS sequence"/>
</dbReference>
<dbReference type="InterPro" id="IPR013087">
    <property type="entry name" value="Znf_C2H2_type"/>
</dbReference>
<dbReference type="OrthoDB" id="3838338at2759"/>
<keyword evidence="11" id="KW-1185">Reference proteome</keyword>
<dbReference type="SMART" id="SM00355">
    <property type="entry name" value="ZnF_C2H2"/>
    <property type="match status" value="4"/>
</dbReference>
<evidence type="ECO:0000256" key="3">
    <source>
        <dbReference type="ARBA" id="ARBA00012483"/>
    </source>
</evidence>
<dbReference type="PANTHER" id="PTHR22938:SF0">
    <property type="entry name" value="E3 UBIQUITIN-PROTEIN LIGASE ZNF598"/>
    <property type="match status" value="1"/>
</dbReference>
<feature type="region of interest" description="Disordered" evidence="6">
    <location>
        <begin position="1"/>
        <end position="168"/>
    </location>
</feature>
<dbReference type="CDD" id="cd16615">
    <property type="entry name" value="RING-HC_ZNF598"/>
    <property type="match status" value="1"/>
</dbReference>
<dbReference type="Gene3D" id="3.30.1370.50">
    <property type="entry name" value="R3H-like domain"/>
    <property type="match status" value="1"/>
</dbReference>
<evidence type="ECO:0000256" key="5">
    <source>
        <dbReference type="PROSITE-ProRule" id="PRU00042"/>
    </source>
</evidence>
<evidence type="ECO:0000256" key="6">
    <source>
        <dbReference type="SAM" id="MobiDB-lite"/>
    </source>
</evidence>
<evidence type="ECO:0000313" key="10">
    <source>
        <dbReference type="EMBL" id="EFN56462.1"/>
    </source>
</evidence>
<dbReference type="SMART" id="SM00393">
    <property type="entry name" value="R3H"/>
    <property type="match status" value="1"/>
</dbReference>
<dbReference type="GO" id="GO:0072344">
    <property type="term" value="P:rescue of stalled ribosome"/>
    <property type="evidence" value="ECO:0007669"/>
    <property type="project" value="InterPro"/>
</dbReference>
<accession>E1ZCM9</accession>
<keyword evidence="5" id="KW-0862">Zinc</keyword>
<dbReference type="RefSeq" id="XP_005848564.1">
    <property type="nucleotide sequence ID" value="XM_005848502.1"/>
</dbReference>
<proteinExistence type="inferred from homology"/>
<reference evidence="10 11" key="1">
    <citation type="journal article" date="2010" name="Plant Cell">
        <title>The Chlorella variabilis NC64A genome reveals adaptation to photosymbiosis, coevolution with viruses, and cryptic sex.</title>
        <authorList>
            <person name="Blanc G."/>
            <person name="Duncan G."/>
            <person name="Agarkova I."/>
            <person name="Borodovsky M."/>
            <person name="Gurnon J."/>
            <person name="Kuo A."/>
            <person name="Lindquist E."/>
            <person name="Lucas S."/>
            <person name="Pangilinan J."/>
            <person name="Polle J."/>
            <person name="Salamov A."/>
            <person name="Terry A."/>
            <person name="Yamada T."/>
            <person name="Dunigan D.D."/>
            <person name="Grigoriev I.V."/>
            <person name="Claverie J.M."/>
            <person name="Van Etten J.L."/>
        </authorList>
    </citation>
    <scope>NUCLEOTIDE SEQUENCE [LARGE SCALE GENOMIC DNA]</scope>
    <source>
        <strain evidence="10 11">NC64A</strain>
    </source>
</reference>
<feature type="region of interest" description="Disordered" evidence="6">
    <location>
        <begin position="850"/>
        <end position="916"/>
    </location>
</feature>
<feature type="compositionally biased region" description="Low complexity" evidence="6">
    <location>
        <begin position="1"/>
        <end position="33"/>
    </location>
</feature>
<feature type="domain" description="R3H" evidence="9">
    <location>
        <begin position="687"/>
        <end position="750"/>
    </location>
</feature>
<dbReference type="eggNOG" id="KOG2231">
    <property type="taxonomic scope" value="Eukaryota"/>
</dbReference>
<feature type="compositionally biased region" description="Basic and acidic residues" evidence="6">
    <location>
        <begin position="130"/>
        <end position="147"/>
    </location>
</feature>
<comment type="catalytic activity">
    <reaction evidence="1">
        <text>S-ubiquitinyl-[E2 ubiquitin-conjugating enzyme]-L-cysteine + [acceptor protein]-L-lysine = [E2 ubiquitin-conjugating enzyme]-L-cysteine + N(6)-ubiquitinyl-[acceptor protein]-L-lysine.</text>
        <dbReference type="EC" id="2.3.2.27"/>
    </reaction>
</comment>
<dbReference type="GO" id="GO:0043022">
    <property type="term" value="F:ribosome binding"/>
    <property type="evidence" value="ECO:0007669"/>
    <property type="project" value="TreeGrafter"/>
</dbReference>
<dbReference type="EC" id="2.3.2.27" evidence="3"/>
<dbReference type="PANTHER" id="PTHR22938">
    <property type="entry name" value="ZINC FINGER PROTEIN 598"/>
    <property type="match status" value="1"/>
</dbReference>
<feature type="domain" description="C2H2-type" evidence="8">
    <location>
        <begin position="426"/>
        <end position="459"/>
    </location>
</feature>
<feature type="region of interest" description="Disordered" evidence="6">
    <location>
        <begin position="946"/>
        <end position="965"/>
    </location>
</feature>
<keyword evidence="5" id="KW-0479">Metal-binding</keyword>
<dbReference type="GeneID" id="17355654"/>
<organism evidence="11">
    <name type="scientific">Chlorella variabilis</name>
    <name type="common">Green alga</name>
    <dbReference type="NCBI Taxonomy" id="554065"/>
    <lineage>
        <taxon>Eukaryota</taxon>
        <taxon>Viridiplantae</taxon>
        <taxon>Chlorophyta</taxon>
        <taxon>core chlorophytes</taxon>
        <taxon>Trebouxiophyceae</taxon>
        <taxon>Chlorellales</taxon>
        <taxon>Chlorellaceae</taxon>
        <taxon>Chlorella clade</taxon>
        <taxon>Chlorella</taxon>
    </lineage>
</organism>
<dbReference type="InterPro" id="IPR041888">
    <property type="entry name" value="RING-HC_ZNF598/HEL2"/>
</dbReference>
<dbReference type="Pfam" id="PF25447">
    <property type="entry name" value="RING_ZNF598"/>
    <property type="match status" value="1"/>
</dbReference>
<feature type="domain" description="RING-type" evidence="7">
    <location>
        <begin position="176"/>
        <end position="217"/>
    </location>
</feature>
<dbReference type="CDD" id="cd02325">
    <property type="entry name" value="R3H"/>
    <property type="match status" value="1"/>
</dbReference>
<keyword evidence="5" id="KW-0863">Zinc-finger</keyword>
<evidence type="ECO:0000259" key="9">
    <source>
        <dbReference type="PROSITE" id="PS51061"/>
    </source>
</evidence>
<dbReference type="AlphaFoldDB" id="E1ZCM9"/>
<evidence type="ECO:0000256" key="2">
    <source>
        <dbReference type="ARBA" id="ARBA00004906"/>
    </source>
</evidence>
<sequence length="965" mass="103452">MHQAQFAGRGPAAGQRQAASAPPELEQAQQARPVPQPRRRERPPRPQQQQQQQQRGAGSLLRPLEAAASGAANDRQRRQQAAPVAGGEPSSSSDAEGAGTQLGGQAQPQQQAAAAGGLEAAANTAAQPRQEPRSRQRQERQAGERGADAAGDAAALDSSGAAGPQPPEPLPDAPHCLVCCHEMAEVGIGACNHKQVCGTCTLRLRLCYDRQDCPLCKAELKEVIIAPWRPQLPDWQAFEQHPEWLARSAKWAHGSIWADRWRRGGRLSSRLLHDLQRRTALACAVCDPGGEAPLARREHLLVHVQEAHGLRLCSLCLQEGRLFPLELQAFPSLQALQAHSEAAHPHCGFCRRTFYDDDALWKHMHQAHFSCHVCPPPVAAHAYFNRAPDLLRHMRHAGRAAPAPVAVAAPAPAPAPALPCGASEHFMCDEPECADCFVAFATADELRRHQLERHSARMPRWDSSRARPLQLDISFARRQGPLSAAEATAERRRQRQRSRGPQDVRMMEGARPGEGPPPDQWPAGFEYAREADGGLRVIDDADVPAAAYPGGGGGGGSGSGGGLMGAGSWAEHRPQRQQRGGGDFPSLSAAAAGEGGGGGGAGSSRPPPLVKKTVKCPCGRRVSHYAVAEGQEVPPLECDAVCRIEGRRQQLADAFGMDDPAHHAGAFERQRSVTYSGLLLAAAQQNPRFVEGVERQLAEFVADKEAKRVSLSAMPREQRAVVHALAEQYGLATTGYGQEPARYVELFKTPAAGIPARLLSRVAPTVPASEVAQLLRESEGHPMRLMDIAMSVDLRFYLRQWEGAYRLEWQGGDAAIVRFEREQDLKEALDVLGGGIRGLFRIDRSWRPKTAVATAPPVPSSSASSRGWAGAEAGGNAPEGSTWTAVAVAPRPAHNRPDAQQAAAAASGTEQQQEHRWAVMTGRRAARPAAAAAAAAGAGRNVLVEMVQEHEDAWTSDGSSEESDG</sequence>
<dbReference type="GO" id="GO:0016567">
    <property type="term" value="P:protein ubiquitination"/>
    <property type="evidence" value="ECO:0007669"/>
    <property type="project" value="TreeGrafter"/>
</dbReference>
<dbReference type="EMBL" id="GL433842">
    <property type="protein sequence ID" value="EFN56462.1"/>
    <property type="molecule type" value="Genomic_DNA"/>
</dbReference>
<dbReference type="PROSITE" id="PS00028">
    <property type="entry name" value="ZINC_FINGER_C2H2_1"/>
    <property type="match status" value="2"/>
</dbReference>
<evidence type="ECO:0000259" key="7">
    <source>
        <dbReference type="PROSITE" id="PS50089"/>
    </source>
</evidence>
<evidence type="ECO:0000256" key="4">
    <source>
        <dbReference type="ARBA" id="ARBA00035113"/>
    </source>
</evidence>
<dbReference type="InterPro" id="IPR001374">
    <property type="entry name" value="R3H_dom"/>
</dbReference>
<gene>
    <name evidence="10" type="ORF">CHLNCDRAFT_145127</name>
</gene>
<dbReference type="KEGG" id="cvr:CHLNCDRAFT_145127"/>
<evidence type="ECO:0000313" key="11">
    <source>
        <dbReference type="Proteomes" id="UP000008141"/>
    </source>
</evidence>
<name>E1ZCM9_CHLVA</name>
<dbReference type="InParanoid" id="E1ZCM9"/>
<dbReference type="SUPFAM" id="SSF82708">
    <property type="entry name" value="R3H domain"/>
    <property type="match status" value="1"/>
</dbReference>
<feature type="region of interest" description="Disordered" evidence="6">
    <location>
        <begin position="547"/>
        <end position="609"/>
    </location>
</feature>
<dbReference type="InterPro" id="IPR044288">
    <property type="entry name" value="ZNF598/HEL2"/>
</dbReference>
<dbReference type="PROSITE" id="PS50157">
    <property type="entry name" value="ZINC_FINGER_C2H2_2"/>
    <property type="match status" value="1"/>
</dbReference>